<feature type="region of interest" description="Disordered" evidence="1">
    <location>
        <begin position="1"/>
        <end position="21"/>
    </location>
</feature>
<name>A0A450SS75_9GAMM</name>
<evidence type="ECO:0000313" key="2">
    <source>
        <dbReference type="EMBL" id="VFJ56916.1"/>
    </source>
</evidence>
<gene>
    <name evidence="2" type="ORF">BECKDK2373C_GA0170839_10569</name>
</gene>
<accession>A0A450SS75</accession>
<evidence type="ECO:0000256" key="1">
    <source>
        <dbReference type="SAM" id="MobiDB-lite"/>
    </source>
</evidence>
<protein>
    <submittedName>
        <fullName evidence="2">Uncharacterized protein</fullName>
    </submittedName>
</protein>
<proteinExistence type="predicted"/>
<dbReference type="EMBL" id="CAADEY010000056">
    <property type="protein sequence ID" value="VFJ56916.1"/>
    <property type="molecule type" value="Genomic_DNA"/>
</dbReference>
<organism evidence="2">
    <name type="scientific">Candidatus Kentrum sp. DK</name>
    <dbReference type="NCBI Taxonomy" id="2126562"/>
    <lineage>
        <taxon>Bacteria</taxon>
        <taxon>Pseudomonadati</taxon>
        <taxon>Pseudomonadota</taxon>
        <taxon>Gammaproteobacteria</taxon>
        <taxon>Candidatus Kentrum</taxon>
    </lineage>
</organism>
<dbReference type="AlphaFoldDB" id="A0A450SS75"/>
<sequence length="211" mass="23249">MGSLNEKMRSLNRSMSPLNEKMRPLNRSMSALNQKMGPLNRSMSALNEKMGPLNRSMSPYLASMEKYPGSMRPRPGIAATKAKTGLQWRVVISSEASPGRVDKLRASTERGRWWMRGAYPPYRLASMRPYPGSMRPRPGIAATKAKKGDRFDSAFLVPTLCVGMHTGKTNGFLACLRIPGRYGTLIRLRGSQGVGRVKSGNVAAFLPTAYP</sequence>
<reference evidence="2" key="1">
    <citation type="submission" date="2019-02" db="EMBL/GenBank/DDBJ databases">
        <authorList>
            <person name="Gruber-Vodicka R. H."/>
            <person name="Seah K. B. B."/>
        </authorList>
    </citation>
    <scope>NUCLEOTIDE SEQUENCE</scope>
    <source>
        <strain evidence="2">BECK_DK161</strain>
    </source>
</reference>